<reference evidence="11 12" key="1">
    <citation type="journal article" date="2019" name="Anaerobe">
        <title>Detection of Robinsoniella peoriensis in multiple bone samples of a trauma patient.</title>
        <authorList>
            <person name="Schrottner P."/>
            <person name="Hartwich K."/>
            <person name="Bunk B."/>
            <person name="Schober I."/>
            <person name="Helbig S."/>
            <person name="Rudolph W.W."/>
            <person name="Gunzer F."/>
        </authorList>
    </citation>
    <scope>NUCLEOTIDE SEQUENCE [LARGE SCALE GENOMIC DNA]</scope>
    <source>
        <strain evidence="11 12">DSM 106044</strain>
    </source>
</reference>
<evidence type="ECO:0000256" key="5">
    <source>
        <dbReference type="ARBA" id="ARBA00022475"/>
    </source>
</evidence>
<evidence type="ECO:0000313" key="12">
    <source>
        <dbReference type="Proteomes" id="UP000306509"/>
    </source>
</evidence>
<dbReference type="InterPro" id="IPR051327">
    <property type="entry name" value="MATE_MepA_subfamily"/>
</dbReference>
<keyword evidence="9" id="KW-0046">Antibiotic resistance</keyword>
<evidence type="ECO:0000256" key="4">
    <source>
        <dbReference type="ARBA" id="ARBA00022448"/>
    </source>
</evidence>
<dbReference type="InterPro" id="IPR048279">
    <property type="entry name" value="MdtK-like"/>
</dbReference>
<dbReference type="Pfam" id="PF01554">
    <property type="entry name" value="MatE"/>
    <property type="match status" value="2"/>
</dbReference>
<dbReference type="PANTHER" id="PTHR43823">
    <property type="entry name" value="SPORULATION PROTEIN YKVU"/>
    <property type="match status" value="1"/>
</dbReference>
<dbReference type="PANTHER" id="PTHR43823:SF3">
    <property type="entry name" value="MULTIDRUG EXPORT PROTEIN MEPA"/>
    <property type="match status" value="1"/>
</dbReference>
<organism evidence="11 12">
    <name type="scientific">Robinsoniella peoriensis</name>
    <dbReference type="NCBI Taxonomy" id="180332"/>
    <lineage>
        <taxon>Bacteria</taxon>
        <taxon>Bacillati</taxon>
        <taxon>Bacillota</taxon>
        <taxon>Clostridia</taxon>
        <taxon>Lachnospirales</taxon>
        <taxon>Lachnospiraceae</taxon>
        <taxon>Robinsoniella</taxon>
    </lineage>
</organism>
<evidence type="ECO:0000256" key="10">
    <source>
        <dbReference type="SAM" id="Phobius"/>
    </source>
</evidence>
<feature type="transmembrane region" description="Helical" evidence="10">
    <location>
        <begin position="326"/>
        <end position="347"/>
    </location>
</feature>
<keyword evidence="12" id="KW-1185">Reference proteome</keyword>
<evidence type="ECO:0000256" key="3">
    <source>
        <dbReference type="ARBA" id="ARBA00022106"/>
    </source>
</evidence>
<evidence type="ECO:0000256" key="8">
    <source>
        <dbReference type="ARBA" id="ARBA00023136"/>
    </source>
</evidence>
<comment type="caution">
    <text evidence="11">The sequence shown here is derived from an EMBL/GenBank/DDBJ whole genome shotgun (WGS) entry which is preliminary data.</text>
</comment>
<comment type="subcellular location">
    <subcellularLocation>
        <location evidence="1">Cell membrane</location>
        <topology evidence="1">Multi-pass membrane protein</topology>
    </subcellularLocation>
</comment>
<evidence type="ECO:0000256" key="1">
    <source>
        <dbReference type="ARBA" id="ARBA00004651"/>
    </source>
</evidence>
<protein>
    <recommendedName>
        <fullName evidence="3">Multidrug export protein MepA</fullName>
    </recommendedName>
</protein>
<feature type="transmembrane region" description="Helical" evidence="10">
    <location>
        <begin position="170"/>
        <end position="193"/>
    </location>
</feature>
<keyword evidence="6 10" id="KW-0812">Transmembrane</keyword>
<gene>
    <name evidence="11" type="primary">mepA_11</name>
    <name evidence="11" type="ORF">DSM106044_02325</name>
</gene>
<evidence type="ECO:0000256" key="7">
    <source>
        <dbReference type="ARBA" id="ARBA00022989"/>
    </source>
</evidence>
<name>A0A4V6HRY7_9FIRM</name>
<feature type="transmembrane region" description="Helical" evidence="10">
    <location>
        <begin position="371"/>
        <end position="393"/>
    </location>
</feature>
<proteinExistence type="inferred from homology"/>
<dbReference type="Proteomes" id="UP000306509">
    <property type="component" value="Unassembled WGS sequence"/>
</dbReference>
<dbReference type="InterPro" id="IPR045070">
    <property type="entry name" value="MATE_MepA-like"/>
</dbReference>
<feature type="transmembrane region" description="Helical" evidence="10">
    <location>
        <begin position="294"/>
        <end position="314"/>
    </location>
</feature>
<feature type="transmembrane region" description="Helical" evidence="10">
    <location>
        <begin position="60"/>
        <end position="83"/>
    </location>
</feature>
<dbReference type="GO" id="GO:0046677">
    <property type="term" value="P:response to antibiotic"/>
    <property type="evidence" value="ECO:0007669"/>
    <property type="project" value="UniProtKB-KW"/>
</dbReference>
<dbReference type="NCBIfam" id="TIGR00797">
    <property type="entry name" value="matE"/>
    <property type="match status" value="1"/>
</dbReference>
<comment type="similarity">
    <text evidence="2">Belongs to the multi antimicrobial extrusion (MATE) (TC 2.A.66.1) family. MepA subfamily.</text>
</comment>
<feature type="transmembrane region" description="Helical" evidence="10">
    <location>
        <begin position="405"/>
        <end position="424"/>
    </location>
</feature>
<dbReference type="STRING" id="180332.GCA_000797495_05173"/>
<dbReference type="AlphaFoldDB" id="A0A4V6HRY7"/>
<evidence type="ECO:0000313" key="11">
    <source>
        <dbReference type="EMBL" id="TLD00858.1"/>
    </source>
</evidence>
<feature type="transmembrane region" description="Helical" evidence="10">
    <location>
        <begin position="103"/>
        <end position="121"/>
    </location>
</feature>
<keyword evidence="8 10" id="KW-0472">Membrane</keyword>
<dbReference type="GO" id="GO:0042910">
    <property type="term" value="F:xenobiotic transmembrane transporter activity"/>
    <property type="evidence" value="ECO:0007669"/>
    <property type="project" value="InterPro"/>
</dbReference>
<evidence type="ECO:0000256" key="9">
    <source>
        <dbReference type="ARBA" id="ARBA00023251"/>
    </source>
</evidence>
<dbReference type="RefSeq" id="WP_138002473.1">
    <property type="nucleotide sequence ID" value="NZ_QGQD01000046.1"/>
</dbReference>
<feature type="transmembrane region" description="Helical" evidence="10">
    <location>
        <begin position="20"/>
        <end position="40"/>
    </location>
</feature>
<dbReference type="GO" id="GO:0015297">
    <property type="term" value="F:antiporter activity"/>
    <property type="evidence" value="ECO:0007669"/>
    <property type="project" value="InterPro"/>
</dbReference>
<evidence type="ECO:0000256" key="6">
    <source>
        <dbReference type="ARBA" id="ARBA00022692"/>
    </source>
</evidence>
<feature type="transmembrane region" description="Helical" evidence="10">
    <location>
        <begin position="199"/>
        <end position="219"/>
    </location>
</feature>
<keyword evidence="7 10" id="KW-1133">Transmembrane helix</keyword>
<evidence type="ECO:0000256" key="2">
    <source>
        <dbReference type="ARBA" id="ARBA00008417"/>
    </source>
</evidence>
<dbReference type="PIRSF" id="PIRSF006603">
    <property type="entry name" value="DinF"/>
    <property type="match status" value="1"/>
</dbReference>
<dbReference type="InterPro" id="IPR002528">
    <property type="entry name" value="MATE_fam"/>
</dbReference>
<keyword evidence="5" id="KW-1003">Cell membrane</keyword>
<dbReference type="GO" id="GO:0005886">
    <property type="term" value="C:plasma membrane"/>
    <property type="evidence" value="ECO:0007669"/>
    <property type="project" value="UniProtKB-SubCell"/>
</dbReference>
<dbReference type="EMBL" id="QGQD01000046">
    <property type="protein sequence ID" value="TLD00858.1"/>
    <property type="molecule type" value="Genomic_DNA"/>
</dbReference>
<sequence length="464" mass="50281">MEHQSNQEENILGTGSIGKLIAKFAIPSVVAMLVNALYNIVDQIFIGRGVGYLGNGAANVVLLITLVTLALSLLIGDGTAAYFSLRLGAGEKEDAAKGVGNAILLITSVSVLAMAVGMLFLEPILRGFGATDTLMPYAKDYGYIIVMGLPFIMVSTSLNSVIRADGSPKYAMASMIIGALVNGCLDPVFIFGFGWGIKGAAWSTFIGQMISFILSVCYLRKFRCIKITKEILKLRFQTVREICGLGISSFIDQLAFSMVMVVNNNLIVHYGAATVYGSEIPLTAYGISMKVQEILFTVLLGIGIGMQPIAGYNYGAKNYARVKKTYHMAIIIGTVTSVAATALFVFFPEPIIQLFGNTEHKLYMEFSKKFFQTYFLFYIFFGFQTITGVFFQAIGKPAQAAAISLSYQLVFKILSAVLLTSAIGLNGVLWSGPIADLLTFLICFTLIAIQMKKLGQQISTQTVK</sequence>
<feature type="transmembrane region" description="Helical" evidence="10">
    <location>
        <begin position="141"/>
        <end position="158"/>
    </location>
</feature>
<dbReference type="CDD" id="cd13143">
    <property type="entry name" value="MATE_MepA_like"/>
    <property type="match status" value="1"/>
</dbReference>
<keyword evidence="4" id="KW-0813">Transport</keyword>
<feature type="transmembrane region" description="Helical" evidence="10">
    <location>
        <begin position="430"/>
        <end position="449"/>
    </location>
</feature>
<accession>A0A4V6HRY7</accession>